<keyword evidence="10" id="KW-1185">Reference proteome</keyword>
<evidence type="ECO:0000256" key="1">
    <source>
        <dbReference type="ARBA" id="ARBA00004651"/>
    </source>
</evidence>
<evidence type="ECO:0000313" key="10">
    <source>
        <dbReference type="Proteomes" id="UP000253628"/>
    </source>
</evidence>
<keyword evidence="6 7" id="KW-0472">Membrane</keyword>
<proteinExistence type="inferred from homology"/>
<accession>A0A366HJF1</accession>
<name>A0A366HJF1_9BURK</name>
<dbReference type="Gene3D" id="3.30.240.20">
    <property type="entry name" value="bsu07140 like domains"/>
    <property type="match status" value="1"/>
</dbReference>
<keyword evidence="5 7" id="KW-1133">Transmembrane helix</keyword>
<keyword evidence="4 7" id="KW-0812">Transmembrane</keyword>
<organism evidence="9 10">
    <name type="scientific">Eoetvoesiella caeni</name>
    <dbReference type="NCBI Taxonomy" id="645616"/>
    <lineage>
        <taxon>Bacteria</taxon>
        <taxon>Pseudomonadati</taxon>
        <taxon>Pseudomonadota</taxon>
        <taxon>Betaproteobacteria</taxon>
        <taxon>Burkholderiales</taxon>
        <taxon>Alcaligenaceae</taxon>
        <taxon>Eoetvoesiella</taxon>
    </lineage>
</organism>
<dbReference type="InterPro" id="IPR023090">
    <property type="entry name" value="UPF0702_alpha/beta_dom_sf"/>
</dbReference>
<evidence type="ECO:0000256" key="5">
    <source>
        <dbReference type="ARBA" id="ARBA00022989"/>
    </source>
</evidence>
<sequence length="163" mass="18469">MDVQWSELFVFGVSPWELVIRGSLVYWFIFILLRLAGRRDFGTVGSADVLLVVLIADAAQNAMSAQYESVAEGMVLVGTLILWSVAVDRVGYFWPAFERLLDPGRVCLVKDGVMQRRGMRREYVTPDELMSELRQQGIDDLGQVRRAYMESQGEISVLKFKKG</sequence>
<evidence type="ECO:0000256" key="2">
    <source>
        <dbReference type="ARBA" id="ARBA00006448"/>
    </source>
</evidence>
<dbReference type="GO" id="GO:0005886">
    <property type="term" value="C:plasma membrane"/>
    <property type="evidence" value="ECO:0007669"/>
    <property type="project" value="UniProtKB-SubCell"/>
</dbReference>
<protein>
    <submittedName>
        <fullName evidence="9">Uncharacterized protein DUF421</fullName>
    </submittedName>
</protein>
<dbReference type="Pfam" id="PF04239">
    <property type="entry name" value="DUF421"/>
    <property type="match status" value="1"/>
</dbReference>
<evidence type="ECO:0000313" key="9">
    <source>
        <dbReference type="EMBL" id="RBP42974.1"/>
    </source>
</evidence>
<evidence type="ECO:0000256" key="7">
    <source>
        <dbReference type="SAM" id="Phobius"/>
    </source>
</evidence>
<dbReference type="PANTHER" id="PTHR34582">
    <property type="entry name" value="UPF0702 TRANSMEMBRANE PROTEIN YCAP"/>
    <property type="match status" value="1"/>
</dbReference>
<dbReference type="InterPro" id="IPR007353">
    <property type="entry name" value="DUF421"/>
</dbReference>
<comment type="similarity">
    <text evidence="2">Belongs to the UPF0702 family.</text>
</comment>
<evidence type="ECO:0000259" key="8">
    <source>
        <dbReference type="Pfam" id="PF04239"/>
    </source>
</evidence>
<comment type="subcellular location">
    <subcellularLocation>
        <location evidence="1">Cell membrane</location>
        <topology evidence="1">Multi-pass membrane protein</topology>
    </subcellularLocation>
</comment>
<reference evidence="9 10" key="1">
    <citation type="submission" date="2018-06" db="EMBL/GenBank/DDBJ databases">
        <title>Genomic Encyclopedia of Type Strains, Phase IV (KMG-IV): sequencing the most valuable type-strain genomes for metagenomic binning, comparative biology and taxonomic classification.</title>
        <authorList>
            <person name="Goeker M."/>
        </authorList>
    </citation>
    <scope>NUCLEOTIDE SEQUENCE [LARGE SCALE GENOMIC DNA]</scope>
    <source>
        <strain evidence="9 10">DSM 25520</strain>
    </source>
</reference>
<dbReference type="EMBL" id="QNRQ01000001">
    <property type="protein sequence ID" value="RBP42974.1"/>
    <property type="molecule type" value="Genomic_DNA"/>
</dbReference>
<evidence type="ECO:0000256" key="6">
    <source>
        <dbReference type="ARBA" id="ARBA00023136"/>
    </source>
</evidence>
<keyword evidence="3" id="KW-1003">Cell membrane</keyword>
<dbReference type="RefSeq" id="WP_113931290.1">
    <property type="nucleotide sequence ID" value="NZ_JACCEU010000001.1"/>
</dbReference>
<dbReference type="OrthoDB" id="8617494at2"/>
<gene>
    <name evidence="9" type="ORF">DFR37_10199</name>
</gene>
<feature type="transmembrane region" description="Helical" evidence="7">
    <location>
        <begin position="18"/>
        <end position="37"/>
    </location>
</feature>
<feature type="domain" description="YetF C-terminal" evidence="8">
    <location>
        <begin position="96"/>
        <end position="161"/>
    </location>
</feature>
<evidence type="ECO:0000256" key="4">
    <source>
        <dbReference type="ARBA" id="ARBA00022692"/>
    </source>
</evidence>
<dbReference type="Proteomes" id="UP000253628">
    <property type="component" value="Unassembled WGS sequence"/>
</dbReference>
<comment type="caution">
    <text evidence="9">The sequence shown here is derived from an EMBL/GenBank/DDBJ whole genome shotgun (WGS) entry which is preliminary data.</text>
</comment>
<dbReference type="PANTHER" id="PTHR34582:SF6">
    <property type="entry name" value="UPF0702 TRANSMEMBRANE PROTEIN YCAP"/>
    <property type="match status" value="1"/>
</dbReference>
<evidence type="ECO:0000256" key="3">
    <source>
        <dbReference type="ARBA" id="ARBA00022475"/>
    </source>
</evidence>
<dbReference type="AlphaFoldDB" id="A0A366HJF1"/>